<evidence type="ECO:0000313" key="1">
    <source>
        <dbReference type="EMBL" id="KAJ6649864.1"/>
    </source>
</evidence>
<evidence type="ECO:0000313" key="2">
    <source>
        <dbReference type="Proteomes" id="UP001151699"/>
    </source>
</evidence>
<dbReference type="EMBL" id="WJQU01000001">
    <property type="protein sequence ID" value="KAJ6649864.1"/>
    <property type="molecule type" value="Genomic_DNA"/>
</dbReference>
<gene>
    <name evidence="1" type="ORF">Bhyg_05105</name>
</gene>
<accession>A0A9Q0NHP2</accession>
<dbReference type="Proteomes" id="UP001151699">
    <property type="component" value="Chromosome A"/>
</dbReference>
<name>A0A9Q0NHP2_9DIPT</name>
<proteinExistence type="predicted"/>
<reference evidence="1" key="1">
    <citation type="submission" date="2022-07" db="EMBL/GenBank/DDBJ databases">
        <authorList>
            <person name="Trinca V."/>
            <person name="Uliana J.V.C."/>
            <person name="Torres T.T."/>
            <person name="Ward R.J."/>
            <person name="Monesi N."/>
        </authorList>
    </citation>
    <scope>NUCLEOTIDE SEQUENCE</scope>
    <source>
        <strain evidence="1">HSMRA1968</strain>
        <tissue evidence="1">Whole embryos</tissue>
    </source>
</reference>
<organism evidence="1 2">
    <name type="scientific">Pseudolycoriella hygida</name>
    <dbReference type="NCBI Taxonomy" id="35572"/>
    <lineage>
        <taxon>Eukaryota</taxon>
        <taxon>Metazoa</taxon>
        <taxon>Ecdysozoa</taxon>
        <taxon>Arthropoda</taxon>
        <taxon>Hexapoda</taxon>
        <taxon>Insecta</taxon>
        <taxon>Pterygota</taxon>
        <taxon>Neoptera</taxon>
        <taxon>Endopterygota</taxon>
        <taxon>Diptera</taxon>
        <taxon>Nematocera</taxon>
        <taxon>Sciaroidea</taxon>
        <taxon>Sciaridae</taxon>
        <taxon>Pseudolycoriella</taxon>
    </lineage>
</organism>
<sequence>LNRDWNQKNKIKITFSVGLTSLISTRVEFIQTSSVIKSLQKPLSQVTNEREKKGTQNKETLAKQKLKVQKLTGYKIRFGESIDVNRNEEFNSEQ</sequence>
<dbReference type="AlphaFoldDB" id="A0A9Q0NHP2"/>
<comment type="caution">
    <text evidence="1">The sequence shown here is derived from an EMBL/GenBank/DDBJ whole genome shotgun (WGS) entry which is preliminary data.</text>
</comment>
<feature type="non-terminal residue" evidence="1">
    <location>
        <position position="94"/>
    </location>
</feature>
<protein>
    <submittedName>
        <fullName evidence="1">Uncharacterized protein</fullName>
    </submittedName>
</protein>
<keyword evidence="2" id="KW-1185">Reference proteome</keyword>